<dbReference type="InterPro" id="IPR019688">
    <property type="entry name" value="DUF2533"/>
</dbReference>
<accession>A0A4S3PZ80</accession>
<comment type="caution">
    <text evidence="1">The sequence shown here is derived from an EMBL/GenBank/DDBJ whole genome shotgun (WGS) entry which is preliminary data.</text>
</comment>
<evidence type="ECO:0000313" key="1">
    <source>
        <dbReference type="EMBL" id="THE15158.1"/>
    </source>
</evidence>
<dbReference type="STRING" id="1033734.GCA_000285535_04035"/>
<keyword evidence="2" id="KW-1185">Reference proteome</keyword>
<dbReference type="Proteomes" id="UP000306477">
    <property type="component" value="Unassembled WGS sequence"/>
</dbReference>
<dbReference type="EMBL" id="SLUB01000002">
    <property type="protein sequence ID" value="THE15158.1"/>
    <property type="molecule type" value="Genomic_DNA"/>
</dbReference>
<dbReference type="OrthoDB" id="2679622at2"/>
<proteinExistence type="predicted"/>
<gene>
    <name evidence="1" type="ORF">E1I69_02260</name>
</gene>
<reference evidence="1 2" key="1">
    <citation type="journal article" date="2019" name="Indoor Air">
        <title>Impacts of indoor surface finishes on bacterial viability.</title>
        <authorList>
            <person name="Hu J."/>
            <person name="Maamar S.B."/>
            <person name="Glawe A.J."/>
            <person name="Gottel N."/>
            <person name="Gilbert J.A."/>
            <person name="Hartmann E.M."/>
        </authorList>
    </citation>
    <scope>NUCLEOTIDE SEQUENCE [LARGE SCALE GENOMIC DNA]</scope>
    <source>
        <strain evidence="1 2">AF060A6</strain>
    </source>
</reference>
<dbReference type="AlphaFoldDB" id="A0A4S3PZ80"/>
<protein>
    <submittedName>
        <fullName evidence="1">DUF2533 family protein</fullName>
    </submittedName>
</protein>
<sequence>MTNVHEAITKHSNAQHNIVKTFVTLEQKRELFIDEAVALAKQNKEFTVDKINQVTIEMNKLAQKGIVPLRKRVTVDMVKEYAFRK</sequence>
<evidence type="ECO:0000313" key="2">
    <source>
        <dbReference type="Proteomes" id="UP000306477"/>
    </source>
</evidence>
<dbReference type="Pfam" id="PF10752">
    <property type="entry name" value="DUF2533"/>
    <property type="match status" value="1"/>
</dbReference>
<name>A0A4S3PZ80_9BACI</name>
<organism evidence="1 2">
    <name type="scientific">Bacillus timonensis</name>
    <dbReference type="NCBI Taxonomy" id="1033734"/>
    <lineage>
        <taxon>Bacteria</taxon>
        <taxon>Bacillati</taxon>
        <taxon>Bacillota</taxon>
        <taxon>Bacilli</taxon>
        <taxon>Bacillales</taxon>
        <taxon>Bacillaceae</taxon>
        <taxon>Bacillus</taxon>
    </lineage>
</organism>
<dbReference type="RefSeq" id="WP_136378009.1">
    <property type="nucleotide sequence ID" value="NZ_SLUB01000002.1"/>
</dbReference>